<dbReference type="Proteomes" id="UP000054538">
    <property type="component" value="Unassembled WGS sequence"/>
</dbReference>
<gene>
    <name evidence="1" type="ORF">PAXRUDRAFT_823706</name>
</gene>
<keyword evidence="2" id="KW-1185">Reference proteome</keyword>
<dbReference type="EMBL" id="KN824887">
    <property type="protein sequence ID" value="KIK98599.1"/>
    <property type="molecule type" value="Genomic_DNA"/>
</dbReference>
<reference evidence="1 2" key="1">
    <citation type="submission" date="2014-04" db="EMBL/GenBank/DDBJ databases">
        <authorList>
            <consortium name="DOE Joint Genome Institute"/>
            <person name="Kuo A."/>
            <person name="Kohler A."/>
            <person name="Jargeat P."/>
            <person name="Nagy L.G."/>
            <person name="Floudas D."/>
            <person name="Copeland A."/>
            <person name="Barry K.W."/>
            <person name="Cichocki N."/>
            <person name="Veneault-Fourrey C."/>
            <person name="LaButti K."/>
            <person name="Lindquist E.A."/>
            <person name="Lipzen A."/>
            <person name="Lundell T."/>
            <person name="Morin E."/>
            <person name="Murat C."/>
            <person name="Sun H."/>
            <person name="Tunlid A."/>
            <person name="Henrissat B."/>
            <person name="Grigoriev I.V."/>
            <person name="Hibbett D.S."/>
            <person name="Martin F."/>
            <person name="Nordberg H.P."/>
            <person name="Cantor M.N."/>
            <person name="Hua S.X."/>
        </authorList>
    </citation>
    <scope>NUCLEOTIDE SEQUENCE [LARGE SCALE GENOMIC DNA]</scope>
    <source>
        <strain evidence="1 2">Ve08.2h10</strain>
    </source>
</reference>
<evidence type="ECO:0000313" key="2">
    <source>
        <dbReference type="Proteomes" id="UP000054538"/>
    </source>
</evidence>
<dbReference type="HOGENOM" id="CLU_2528167_0_0_1"/>
<evidence type="ECO:0000313" key="1">
    <source>
        <dbReference type="EMBL" id="KIK98599.1"/>
    </source>
</evidence>
<dbReference type="InParanoid" id="A0A0D0E8K9"/>
<protein>
    <submittedName>
        <fullName evidence="1">Uncharacterized protein</fullName>
    </submittedName>
</protein>
<reference evidence="2" key="2">
    <citation type="submission" date="2015-01" db="EMBL/GenBank/DDBJ databases">
        <title>Evolutionary Origins and Diversification of the Mycorrhizal Mutualists.</title>
        <authorList>
            <consortium name="DOE Joint Genome Institute"/>
            <consortium name="Mycorrhizal Genomics Consortium"/>
            <person name="Kohler A."/>
            <person name="Kuo A."/>
            <person name="Nagy L.G."/>
            <person name="Floudas D."/>
            <person name="Copeland A."/>
            <person name="Barry K.W."/>
            <person name="Cichocki N."/>
            <person name="Veneault-Fourrey C."/>
            <person name="LaButti K."/>
            <person name="Lindquist E.A."/>
            <person name="Lipzen A."/>
            <person name="Lundell T."/>
            <person name="Morin E."/>
            <person name="Murat C."/>
            <person name="Riley R."/>
            <person name="Ohm R."/>
            <person name="Sun H."/>
            <person name="Tunlid A."/>
            <person name="Henrissat B."/>
            <person name="Grigoriev I.V."/>
            <person name="Hibbett D.S."/>
            <person name="Martin F."/>
        </authorList>
    </citation>
    <scope>NUCLEOTIDE SEQUENCE [LARGE SCALE GENOMIC DNA]</scope>
    <source>
        <strain evidence="2">Ve08.2h10</strain>
    </source>
</reference>
<sequence>MSPVFDFCLREISVIFLASTANSRYTAGKEDVARLAHNNPPNTATYEWCPVNPVLNSSICTLADCEIGTGRIMASSRRRCLTSS</sequence>
<proteinExistence type="predicted"/>
<accession>A0A0D0E8K9</accession>
<organism evidence="1 2">
    <name type="scientific">Paxillus rubicundulus Ve08.2h10</name>
    <dbReference type="NCBI Taxonomy" id="930991"/>
    <lineage>
        <taxon>Eukaryota</taxon>
        <taxon>Fungi</taxon>
        <taxon>Dikarya</taxon>
        <taxon>Basidiomycota</taxon>
        <taxon>Agaricomycotina</taxon>
        <taxon>Agaricomycetes</taxon>
        <taxon>Agaricomycetidae</taxon>
        <taxon>Boletales</taxon>
        <taxon>Paxilineae</taxon>
        <taxon>Paxillaceae</taxon>
        <taxon>Paxillus</taxon>
    </lineage>
</organism>
<dbReference type="AlphaFoldDB" id="A0A0D0E8K9"/>
<name>A0A0D0E8K9_9AGAM</name>